<dbReference type="OrthoDB" id="1068018at2"/>
<evidence type="ECO:0008006" key="4">
    <source>
        <dbReference type="Google" id="ProtNLM"/>
    </source>
</evidence>
<keyword evidence="1" id="KW-0732">Signal</keyword>
<gene>
    <name evidence="2" type="ORF">HMPREF9304_13025</name>
</gene>
<evidence type="ECO:0000256" key="1">
    <source>
        <dbReference type="SAM" id="SignalP"/>
    </source>
</evidence>
<sequence>MKRLNLFHLFILCVAVFCLTACEKEDWNDTKETTKPVTAKLIVTYTGDTTKFSSKSYVYAIDAHKLSRYSMFVDNKENFHTGLNWAMQGNELPTLNKIYLPSTVLDQKQKLISRTYYTFADIACFGYYEDFSQTVTKPNYRKEESGDINVNIKAFIKDKLVREVTYKINLKEPKAWIIFYSDKSFADKRHEGDGLHNENDDNIHFNVVVDK</sequence>
<dbReference type="AlphaFoldDB" id="A0A098YQM8"/>
<protein>
    <recommendedName>
        <fullName evidence="4">NigD-like protein</fullName>
    </recommendedName>
</protein>
<reference evidence="2 3" key="1">
    <citation type="submission" date="2014-07" db="EMBL/GenBank/DDBJ databases">
        <authorList>
            <person name="McCorrison J."/>
            <person name="Sanka R."/>
            <person name="Torralba M."/>
            <person name="Gillis M."/>
            <person name="Haft D.H."/>
            <person name="Methe B."/>
            <person name="Sutton G."/>
            <person name="Nelson K.E."/>
        </authorList>
    </citation>
    <scope>NUCLEOTIDE SEQUENCE [LARGE SCALE GENOMIC DNA]</scope>
    <source>
        <strain evidence="2 3">S9-PR14</strain>
    </source>
</reference>
<comment type="caution">
    <text evidence="2">The sequence shown here is derived from an EMBL/GenBank/DDBJ whole genome shotgun (WGS) entry which is preliminary data.</text>
</comment>
<proteinExistence type="predicted"/>
<evidence type="ECO:0000313" key="3">
    <source>
        <dbReference type="Proteomes" id="UP000029723"/>
    </source>
</evidence>
<accession>A0A098YQM8</accession>
<feature type="chain" id="PRO_5001951361" description="NigD-like protein" evidence="1">
    <location>
        <begin position="24"/>
        <end position="211"/>
    </location>
</feature>
<feature type="signal peptide" evidence="1">
    <location>
        <begin position="1"/>
        <end position="23"/>
    </location>
</feature>
<name>A0A098YQM8_9BACT</name>
<organism evidence="2 3">
    <name type="scientific">Hoylesella timonensis S9-PR14</name>
    <dbReference type="NCBI Taxonomy" id="1401062"/>
    <lineage>
        <taxon>Bacteria</taxon>
        <taxon>Pseudomonadati</taxon>
        <taxon>Bacteroidota</taxon>
        <taxon>Bacteroidia</taxon>
        <taxon>Bacteroidales</taxon>
        <taxon>Prevotellaceae</taxon>
        <taxon>Hoylesella</taxon>
    </lineage>
</organism>
<dbReference type="RefSeq" id="WP_036929641.1">
    <property type="nucleotide sequence ID" value="NZ_JRPQ01000244.1"/>
</dbReference>
<dbReference type="Proteomes" id="UP000029723">
    <property type="component" value="Unassembled WGS sequence"/>
</dbReference>
<dbReference type="EMBL" id="JRPQ01000244">
    <property type="protein sequence ID" value="KGI20968.1"/>
    <property type="molecule type" value="Genomic_DNA"/>
</dbReference>
<evidence type="ECO:0000313" key="2">
    <source>
        <dbReference type="EMBL" id="KGI20968.1"/>
    </source>
</evidence>